<comment type="similarity">
    <text evidence="1 7">Belongs to the cytochrome P450 family.</text>
</comment>
<dbReference type="GO" id="GO:0020037">
    <property type="term" value="F:heme binding"/>
    <property type="evidence" value="ECO:0007669"/>
    <property type="project" value="InterPro"/>
</dbReference>
<dbReference type="GO" id="GO:0005506">
    <property type="term" value="F:iron ion binding"/>
    <property type="evidence" value="ECO:0007669"/>
    <property type="project" value="InterPro"/>
</dbReference>
<evidence type="ECO:0000256" key="5">
    <source>
        <dbReference type="ARBA" id="ARBA00023033"/>
    </source>
</evidence>
<comment type="cofactor">
    <cofactor evidence="6">
        <name>heme</name>
        <dbReference type="ChEBI" id="CHEBI:30413"/>
    </cofactor>
</comment>
<sequence length="568" mass="64259">MTGLADPFLSPALLVYPPLLFLIGNVLVYILNTFRPKAFPPGPRGLPGLGNLLQVDRTFPFLTYGAWAEHYGKDTPLGVKKGSTNVVVLNSGRLVRELLERRGAVYSDRPWQFMNNTWVFKDDLRAAIFQNSSPWLSRWRREFNNNFGTAAIARLRPVYEAEAARLLVKLIGWWSSPAARRRERLEAVLVCWMMSVPTLAVCGKRPDCMGDHGFEIRQFRRCSDEYAALVAPNALDLFPVLRHLPEFLGMAGWKERARAVREAVFRTGSQFLSAAEEQRAALDAGRPVGWESMLAKMLREQREQDDDDDDDDDMYTAADMGNTAFHIVSAATNTSLAVFSIMLMILAKYPALQRRVRDEVLQVAGGAAPQGTDVPSLKYTEAFWNEVHRWRPVAPQAVPHAPSQDDIYNGHRIPKGTAVVINVWHIHHSEDDYEEPGRFMPERFLKHPYGMRLDEAHDPAHMEASMSRVTYDFGAGRRICPGMNSARQNLLLGFAKVVWAFDILPPEGKDIDLSLETGFVQEIALHPRDFDVILEPREGITEQDVMDHYSEAYEAEAQVMGWEDGLYK</sequence>
<dbReference type="InterPro" id="IPR001128">
    <property type="entry name" value="Cyt_P450"/>
</dbReference>
<dbReference type="PROSITE" id="PS00086">
    <property type="entry name" value="CYTOCHROME_P450"/>
    <property type="match status" value="1"/>
</dbReference>
<evidence type="ECO:0000256" key="3">
    <source>
        <dbReference type="ARBA" id="ARBA00023002"/>
    </source>
</evidence>
<evidence type="ECO:0000256" key="1">
    <source>
        <dbReference type="ARBA" id="ARBA00010617"/>
    </source>
</evidence>
<evidence type="ECO:0000256" key="2">
    <source>
        <dbReference type="ARBA" id="ARBA00022723"/>
    </source>
</evidence>
<keyword evidence="3 7" id="KW-0560">Oxidoreductase</keyword>
<accession>A0AA39TPS4</accession>
<comment type="caution">
    <text evidence="9">The sequence shown here is derived from an EMBL/GenBank/DDBJ whole genome shotgun (WGS) entry which is preliminary data.</text>
</comment>
<feature type="binding site" description="axial binding residue" evidence="6">
    <location>
        <position position="480"/>
    </location>
    <ligand>
        <name>heme</name>
        <dbReference type="ChEBI" id="CHEBI:30413"/>
    </ligand>
    <ligandPart>
        <name>Fe</name>
        <dbReference type="ChEBI" id="CHEBI:18248"/>
    </ligandPart>
</feature>
<dbReference type="SUPFAM" id="SSF48264">
    <property type="entry name" value="Cytochrome P450"/>
    <property type="match status" value="1"/>
</dbReference>
<evidence type="ECO:0000256" key="8">
    <source>
        <dbReference type="SAM" id="Phobius"/>
    </source>
</evidence>
<gene>
    <name evidence="9" type="ORF">B0T17DRAFT_584517</name>
</gene>
<dbReference type="InterPro" id="IPR017972">
    <property type="entry name" value="Cyt_P450_CS"/>
</dbReference>
<dbReference type="InterPro" id="IPR002401">
    <property type="entry name" value="Cyt_P450_E_grp-I"/>
</dbReference>
<feature type="transmembrane region" description="Helical" evidence="8">
    <location>
        <begin position="12"/>
        <end position="31"/>
    </location>
</feature>
<keyword evidence="10" id="KW-1185">Reference proteome</keyword>
<evidence type="ECO:0000256" key="4">
    <source>
        <dbReference type="ARBA" id="ARBA00023004"/>
    </source>
</evidence>
<evidence type="ECO:0000256" key="7">
    <source>
        <dbReference type="RuleBase" id="RU000461"/>
    </source>
</evidence>
<keyword evidence="2 6" id="KW-0479">Metal-binding</keyword>
<dbReference type="Pfam" id="PF00067">
    <property type="entry name" value="p450"/>
    <property type="match status" value="1"/>
</dbReference>
<keyword evidence="6 7" id="KW-0349">Heme</keyword>
<dbReference type="PRINTS" id="PR00463">
    <property type="entry name" value="EP450I"/>
</dbReference>
<proteinExistence type="inferred from homology"/>
<dbReference type="InterPro" id="IPR036396">
    <property type="entry name" value="Cyt_P450_sf"/>
</dbReference>
<keyword evidence="5 7" id="KW-0503">Monooxygenase</keyword>
<keyword evidence="8" id="KW-0472">Membrane</keyword>
<dbReference type="PANTHER" id="PTHR46300:SF2">
    <property type="entry name" value="CYTOCHROME P450 MONOOXYGENASE ALNH-RELATED"/>
    <property type="match status" value="1"/>
</dbReference>
<dbReference type="GO" id="GO:0004497">
    <property type="term" value="F:monooxygenase activity"/>
    <property type="evidence" value="ECO:0007669"/>
    <property type="project" value="UniProtKB-KW"/>
</dbReference>
<name>A0AA39TPS4_9PEZI</name>
<keyword evidence="4 6" id="KW-0408">Iron</keyword>
<dbReference type="AlphaFoldDB" id="A0AA39TPS4"/>
<dbReference type="EMBL" id="JAULSR010000009">
    <property type="protein sequence ID" value="KAK0612636.1"/>
    <property type="molecule type" value="Genomic_DNA"/>
</dbReference>
<dbReference type="InterPro" id="IPR050364">
    <property type="entry name" value="Cytochrome_P450_fung"/>
</dbReference>
<protein>
    <submittedName>
        <fullName evidence="9">Cytochrome P450</fullName>
    </submittedName>
</protein>
<feature type="transmembrane region" description="Helical" evidence="8">
    <location>
        <begin position="324"/>
        <end position="347"/>
    </location>
</feature>
<evidence type="ECO:0000313" key="10">
    <source>
        <dbReference type="Proteomes" id="UP001174934"/>
    </source>
</evidence>
<dbReference type="PANTHER" id="PTHR46300">
    <property type="entry name" value="P450, PUTATIVE (EUROFUNG)-RELATED-RELATED"/>
    <property type="match status" value="1"/>
</dbReference>
<keyword evidence="8" id="KW-0812">Transmembrane</keyword>
<reference evidence="9" key="1">
    <citation type="submission" date="2023-06" db="EMBL/GenBank/DDBJ databases">
        <title>Genome-scale phylogeny and comparative genomics of the fungal order Sordariales.</title>
        <authorList>
            <consortium name="Lawrence Berkeley National Laboratory"/>
            <person name="Hensen N."/>
            <person name="Bonometti L."/>
            <person name="Westerberg I."/>
            <person name="Brannstrom I.O."/>
            <person name="Guillou S."/>
            <person name="Cros-Aarteil S."/>
            <person name="Calhoun S."/>
            <person name="Haridas S."/>
            <person name="Kuo A."/>
            <person name="Mondo S."/>
            <person name="Pangilinan J."/>
            <person name="Riley R."/>
            <person name="LaButti K."/>
            <person name="Andreopoulos B."/>
            <person name="Lipzen A."/>
            <person name="Chen C."/>
            <person name="Yanf M."/>
            <person name="Daum C."/>
            <person name="Ng V."/>
            <person name="Clum A."/>
            <person name="Steindorff A."/>
            <person name="Ohm R."/>
            <person name="Martin F."/>
            <person name="Silar P."/>
            <person name="Natvig D."/>
            <person name="Lalanne C."/>
            <person name="Gautier V."/>
            <person name="Ament-velasquez S.L."/>
            <person name="Kruys A."/>
            <person name="Hutchinson M.I."/>
            <person name="Powell A.J."/>
            <person name="Barry K."/>
            <person name="Miller A.N."/>
            <person name="Grigoriev I.V."/>
            <person name="Debuchy R."/>
            <person name="Gladieux P."/>
            <person name="Thoren M.H."/>
            <person name="Johannesson H."/>
        </authorList>
    </citation>
    <scope>NUCLEOTIDE SEQUENCE</scope>
    <source>
        <strain evidence="9">SMH3391-2</strain>
    </source>
</reference>
<evidence type="ECO:0000313" key="9">
    <source>
        <dbReference type="EMBL" id="KAK0612636.1"/>
    </source>
</evidence>
<organism evidence="9 10">
    <name type="scientific">Bombardia bombarda</name>
    <dbReference type="NCBI Taxonomy" id="252184"/>
    <lineage>
        <taxon>Eukaryota</taxon>
        <taxon>Fungi</taxon>
        <taxon>Dikarya</taxon>
        <taxon>Ascomycota</taxon>
        <taxon>Pezizomycotina</taxon>
        <taxon>Sordariomycetes</taxon>
        <taxon>Sordariomycetidae</taxon>
        <taxon>Sordariales</taxon>
        <taxon>Lasiosphaeriaceae</taxon>
        <taxon>Bombardia</taxon>
    </lineage>
</organism>
<dbReference type="Proteomes" id="UP001174934">
    <property type="component" value="Unassembled WGS sequence"/>
</dbReference>
<dbReference type="Gene3D" id="1.10.630.10">
    <property type="entry name" value="Cytochrome P450"/>
    <property type="match status" value="1"/>
</dbReference>
<evidence type="ECO:0000256" key="6">
    <source>
        <dbReference type="PIRSR" id="PIRSR602401-1"/>
    </source>
</evidence>
<keyword evidence="8" id="KW-1133">Transmembrane helix</keyword>
<dbReference type="GO" id="GO:0016705">
    <property type="term" value="F:oxidoreductase activity, acting on paired donors, with incorporation or reduction of molecular oxygen"/>
    <property type="evidence" value="ECO:0007669"/>
    <property type="project" value="InterPro"/>
</dbReference>